<proteinExistence type="predicted"/>
<dbReference type="Gene3D" id="2.80.10.50">
    <property type="match status" value="1"/>
</dbReference>
<dbReference type="Pfam" id="PF16850">
    <property type="entry name" value="Inhibitor_I66"/>
    <property type="match status" value="1"/>
</dbReference>
<dbReference type="AlphaFoldDB" id="A0AAD5VIQ5"/>
<keyword evidence="2" id="KW-1185">Reference proteome</keyword>
<evidence type="ECO:0000313" key="1">
    <source>
        <dbReference type="EMBL" id="KAJ3561009.1"/>
    </source>
</evidence>
<protein>
    <submittedName>
        <fullName evidence="1">Uncharacterized protein</fullName>
    </submittedName>
</protein>
<dbReference type="EMBL" id="JANIEX010001071">
    <property type="protein sequence ID" value="KAJ3561009.1"/>
    <property type="molecule type" value="Genomic_DNA"/>
</dbReference>
<dbReference type="InterPro" id="IPR031755">
    <property type="entry name" value="Inhibitor_I66"/>
</dbReference>
<name>A0AAD5VIQ5_9AGAR</name>
<dbReference type="Proteomes" id="UP001213000">
    <property type="component" value="Unassembled WGS sequence"/>
</dbReference>
<reference evidence="1" key="1">
    <citation type="submission" date="2022-07" db="EMBL/GenBank/DDBJ databases">
        <title>Genome Sequence of Leucocoprinus birnbaumii.</title>
        <authorList>
            <person name="Buettner E."/>
        </authorList>
    </citation>
    <scope>NUCLEOTIDE SEQUENCE</scope>
    <source>
        <strain evidence="1">VT141</strain>
    </source>
</reference>
<organism evidence="1 2">
    <name type="scientific">Leucocoprinus birnbaumii</name>
    <dbReference type="NCBI Taxonomy" id="56174"/>
    <lineage>
        <taxon>Eukaryota</taxon>
        <taxon>Fungi</taxon>
        <taxon>Dikarya</taxon>
        <taxon>Basidiomycota</taxon>
        <taxon>Agaricomycotina</taxon>
        <taxon>Agaricomycetes</taxon>
        <taxon>Agaricomycetidae</taxon>
        <taxon>Agaricales</taxon>
        <taxon>Agaricineae</taxon>
        <taxon>Agaricaceae</taxon>
        <taxon>Leucocoprinus</taxon>
    </lineage>
</organism>
<evidence type="ECO:0000313" key="2">
    <source>
        <dbReference type="Proteomes" id="UP001213000"/>
    </source>
</evidence>
<sequence length="141" mass="16191">MELETGYYRIKSLTQKIIGRALHESSDSSPKPILSKTDDKNAVWLVEKLENGRYRLSTKGAPTGVDPHNLNAVVALLDDQEDAVEWDLIRFLSPPNVLKYHIKHPLENRMWTAKYTEATQVILRPFDRHPETLLIFEPVKA</sequence>
<gene>
    <name evidence="1" type="ORF">NP233_g10463</name>
</gene>
<dbReference type="GO" id="GO:0004867">
    <property type="term" value="F:serine-type endopeptidase inhibitor activity"/>
    <property type="evidence" value="ECO:0007669"/>
    <property type="project" value="InterPro"/>
</dbReference>
<comment type="caution">
    <text evidence="1">The sequence shown here is derived from an EMBL/GenBank/DDBJ whole genome shotgun (WGS) entry which is preliminary data.</text>
</comment>
<accession>A0AAD5VIQ5</accession>
<dbReference type="CDD" id="cd23428">
    <property type="entry name" value="beta-trefoil_Ricin_SPI"/>
    <property type="match status" value="1"/>
</dbReference>